<dbReference type="EMBL" id="QEAN01000046">
    <property type="protein sequence ID" value="TPX52003.1"/>
    <property type="molecule type" value="Genomic_DNA"/>
</dbReference>
<evidence type="ECO:0000259" key="3">
    <source>
        <dbReference type="PROSITE" id="PS51165"/>
    </source>
</evidence>
<name>A0A507DK54_9FUNG</name>
<organism evidence="5 6">
    <name type="scientific">Synchytrium endobioticum</name>
    <dbReference type="NCBI Taxonomy" id="286115"/>
    <lineage>
        <taxon>Eukaryota</taxon>
        <taxon>Fungi</taxon>
        <taxon>Fungi incertae sedis</taxon>
        <taxon>Chytridiomycota</taxon>
        <taxon>Chytridiomycota incertae sedis</taxon>
        <taxon>Chytridiomycetes</taxon>
        <taxon>Synchytriales</taxon>
        <taxon>Synchytriaceae</taxon>
        <taxon>Synchytrium</taxon>
    </lineage>
</organism>
<dbReference type="Proteomes" id="UP000317494">
    <property type="component" value="Unassembled WGS sequence"/>
</dbReference>
<dbReference type="GO" id="GO:0003723">
    <property type="term" value="F:RNA binding"/>
    <property type="evidence" value="ECO:0007669"/>
    <property type="project" value="UniProtKB-UniRule"/>
</dbReference>
<comment type="caution">
    <text evidence="5">The sequence shown here is derived from an EMBL/GenBank/DDBJ whole genome shotgun (WGS) entry which is preliminary data.</text>
</comment>
<feature type="compositionally biased region" description="Polar residues" evidence="2">
    <location>
        <begin position="311"/>
        <end position="320"/>
    </location>
</feature>
<dbReference type="PROSITE" id="PS51165">
    <property type="entry name" value="THUMP"/>
    <property type="match status" value="1"/>
</dbReference>
<dbReference type="AlphaFoldDB" id="A0A507DK54"/>
<evidence type="ECO:0000313" key="4">
    <source>
        <dbReference type="EMBL" id="TPX45384.1"/>
    </source>
</evidence>
<feature type="region of interest" description="Disordered" evidence="2">
    <location>
        <begin position="290"/>
        <end position="363"/>
    </location>
</feature>
<dbReference type="GO" id="GO:0006400">
    <property type="term" value="P:tRNA modification"/>
    <property type="evidence" value="ECO:0007669"/>
    <property type="project" value="InterPro"/>
</dbReference>
<dbReference type="STRING" id="286115.A0A507DK54"/>
<feature type="compositionally biased region" description="Basic residues" evidence="2">
    <location>
        <begin position="12"/>
        <end position="22"/>
    </location>
</feature>
<evidence type="ECO:0000313" key="5">
    <source>
        <dbReference type="EMBL" id="TPX52003.1"/>
    </source>
</evidence>
<keyword evidence="1" id="KW-0694">RNA-binding</keyword>
<feature type="domain" description="THUMP" evidence="3">
    <location>
        <begin position="129"/>
        <end position="244"/>
    </location>
</feature>
<dbReference type="VEuPathDB" id="FungiDB:SeMB42_g01716"/>
<evidence type="ECO:0000313" key="7">
    <source>
        <dbReference type="Proteomes" id="UP000320475"/>
    </source>
</evidence>
<evidence type="ECO:0000256" key="2">
    <source>
        <dbReference type="SAM" id="MobiDB-lite"/>
    </source>
</evidence>
<reference evidence="6 7" key="1">
    <citation type="journal article" date="2019" name="Sci. Rep.">
        <title>Comparative genomics of chytrid fungi reveal insights into the obligate biotrophic and pathogenic lifestyle of Synchytrium endobioticum.</title>
        <authorList>
            <person name="van de Vossenberg B.T.L.H."/>
            <person name="Warris S."/>
            <person name="Nguyen H.D.T."/>
            <person name="van Gent-Pelzer M.P.E."/>
            <person name="Joly D.L."/>
            <person name="van de Geest H.C."/>
            <person name="Bonants P.J.M."/>
            <person name="Smith D.S."/>
            <person name="Levesque C.A."/>
            <person name="van der Lee T.A.J."/>
        </authorList>
    </citation>
    <scope>NUCLEOTIDE SEQUENCE [LARGE SCALE GENOMIC DNA]</scope>
    <source>
        <strain evidence="4 7">LEV6574</strain>
        <strain evidence="5 6">MB42</strain>
    </source>
</reference>
<dbReference type="InterPro" id="IPR040183">
    <property type="entry name" value="THUMPD1-like"/>
</dbReference>
<dbReference type="PANTHER" id="PTHR13452:SF10">
    <property type="entry name" value="THUMP DOMAIN-CONTAINING PROTEIN 1"/>
    <property type="match status" value="1"/>
</dbReference>
<gene>
    <name evidence="4" type="ORF">SeLEV6574_g03893</name>
    <name evidence="5" type="ORF">SeMB42_g01716</name>
</gene>
<dbReference type="Pfam" id="PF02926">
    <property type="entry name" value="THUMP"/>
    <property type="match status" value="1"/>
</dbReference>
<dbReference type="OrthoDB" id="367221at2759"/>
<evidence type="ECO:0000313" key="6">
    <source>
        <dbReference type="Proteomes" id="UP000317494"/>
    </source>
</evidence>
<dbReference type="EMBL" id="QEAM01000142">
    <property type="protein sequence ID" value="TPX45384.1"/>
    <property type="molecule type" value="Genomic_DNA"/>
</dbReference>
<accession>A0A507DK54</accession>
<dbReference type="SUPFAM" id="SSF143437">
    <property type="entry name" value="THUMP domain-like"/>
    <property type="match status" value="1"/>
</dbReference>
<dbReference type="Proteomes" id="UP000320475">
    <property type="component" value="Unassembled WGS sequence"/>
</dbReference>
<feature type="compositionally biased region" description="Basic and acidic residues" evidence="2">
    <location>
        <begin position="339"/>
        <end position="363"/>
    </location>
</feature>
<dbReference type="CDD" id="cd11717">
    <property type="entry name" value="THUMP_THUMPD1_like"/>
    <property type="match status" value="1"/>
</dbReference>
<proteinExistence type="predicted"/>
<dbReference type="SMART" id="SM00981">
    <property type="entry name" value="THUMP"/>
    <property type="match status" value="1"/>
</dbReference>
<dbReference type="PANTHER" id="PTHR13452">
    <property type="entry name" value="THUMP DOMAIN CONTAINING PROTEIN 1-RELATED"/>
    <property type="match status" value="1"/>
</dbReference>
<dbReference type="InterPro" id="IPR004114">
    <property type="entry name" value="THUMP_dom"/>
</dbReference>
<dbReference type="Gene3D" id="3.30.2300.10">
    <property type="entry name" value="THUMP superfamily"/>
    <property type="match status" value="1"/>
</dbReference>
<evidence type="ECO:0000256" key="1">
    <source>
        <dbReference type="PROSITE-ProRule" id="PRU00529"/>
    </source>
</evidence>
<protein>
    <recommendedName>
        <fullName evidence="3">THUMP domain-containing protein</fullName>
    </recommendedName>
</protein>
<feature type="region of interest" description="Disordered" evidence="2">
    <location>
        <begin position="1"/>
        <end position="22"/>
    </location>
</feature>
<sequence length="363" mass="40138">MTGQPANGGKPRSSRSQKKKFFNPHGLSKSAIEYRTSGILVSCAQSKEQKAAAEIKLWFKEIADELYGPEDVTDKIDLSDTADGDIEEALKAELDGLKKDRKEWRFQQVNLKSDSLIYFKTIPPVVPTEVVTKLIESVLTTGTKNCRHCIRIVPVQETCYASVEDMSKVVAKLAKPILDIDGDLTVIRWALVAKVRSNSSMNSDTLLKAIPPLIPSRHKVDLTNPEVTVLIEIIKNVACISVLRDYNRYKKYNVRSIWDDLHPDTKRAIEESKAAKILARAVEKKAIGEGKAVSGEGSNVDPREEMEESVETSVNGQNATADAGKSKDESIEAAVDGQNDSKKRPLESEDADESKQSKVLRAE</sequence>
<keyword evidence="6" id="KW-1185">Reference proteome</keyword>